<dbReference type="AlphaFoldDB" id="A0A0F4JM07"/>
<feature type="compositionally biased region" description="Pro residues" evidence="1">
    <location>
        <begin position="137"/>
        <end position="153"/>
    </location>
</feature>
<evidence type="ECO:0000313" key="5">
    <source>
        <dbReference type="Proteomes" id="UP000033551"/>
    </source>
</evidence>
<dbReference type="EMBL" id="JZWV01000225">
    <property type="protein sequence ID" value="KJY35387.1"/>
    <property type="molecule type" value="Genomic_DNA"/>
</dbReference>
<keyword evidence="2" id="KW-1133">Transmembrane helix</keyword>
<dbReference type="Pfam" id="PF13559">
    <property type="entry name" value="DUF4129"/>
    <property type="match status" value="1"/>
</dbReference>
<dbReference type="PATRIC" id="fig|68223.7.peg.5908"/>
<evidence type="ECO:0000256" key="2">
    <source>
        <dbReference type="SAM" id="Phobius"/>
    </source>
</evidence>
<reference evidence="4 5" key="1">
    <citation type="submission" date="2015-02" db="EMBL/GenBank/DDBJ databases">
        <authorList>
            <person name="Ju K.-S."/>
            <person name="Doroghazi J.R."/>
            <person name="Metcalf W."/>
        </authorList>
    </citation>
    <scope>NUCLEOTIDE SEQUENCE [LARGE SCALE GENOMIC DNA]</scope>
    <source>
        <strain evidence="4 5">NRRL ISP-5550</strain>
    </source>
</reference>
<gene>
    <name evidence="4" type="ORF">VR44_10210</name>
</gene>
<keyword evidence="2" id="KW-0472">Membrane</keyword>
<feature type="transmembrane region" description="Helical" evidence="2">
    <location>
        <begin position="50"/>
        <end position="68"/>
    </location>
</feature>
<feature type="compositionally biased region" description="Gly residues" evidence="1">
    <location>
        <begin position="119"/>
        <end position="131"/>
    </location>
</feature>
<protein>
    <submittedName>
        <fullName evidence="4">Membrane protein</fullName>
    </submittedName>
</protein>
<feature type="transmembrane region" description="Helical" evidence="2">
    <location>
        <begin position="165"/>
        <end position="186"/>
    </location>
</feature>
<evidence type="ECO:0000313" key="4">
    <source>
        <dbReference type="EMBL" id="KJY35387.1"/>
    </source>
</evidence>
<proteinExistence type="predicted"/>
<organism evidence="4 5">
    <name type="scientific">Streptomyces katrae</name>
    <dbReference type="NCBI Taxonomy" id="68223"/>
    <lineage>
        <taxon>Bacteria</taxon>
        <taxon>Bacillati</taxon>
        <taxon>Actinomycetota</taxon>
        <taxon>Actinomycetes</taxon>
        <taxon>Kitasatosporales</taxon>
        <taxon>Streptomycetaceae</taxon>
        <taxon>Streptomyces</taxon>
    </lineage>
</organism>
<keyword evidence="2" id="KW-0812">Transmembrane</keyword>
<name>A0A0F4JM07_9ACTN</name>
<dbReference type="Proteomes" id="UP000033551">
    <property type="component" value="Unassembled WGS sequence"/>
</dbReference>
<feature type="transmembrane region" description="Helical" evidence="2">
    <location>
        <begin position="12"/>
        <end position="30"/>
    </location>
</feature>
<feature type="region of interest" description="Disordered" evidence="1">
    <location>
        <begin position="116"/>
        <end position="157"/>
    </location>
</feature>
<comment type="caution">
    <text evidence="4">The sequence shown here is derived from an EMBL/GenBank/DDBJ whole genome shotgun (WGS) entry which is preliminary data.</text>
</comment>
<dbReference type="InterPro" id="IPR025403">
    <property type="entry name" value="TgpA-like_C"/>
</dbReference>
<evidence type="ECO:0000256" key="1">
    <source>
        <dbReference type="SAM" id="MobiDB-lite"/>
    </source>
</evidence>
<keyword evidence="5" id="KW-1185">Reference proteome</keyword>
<feature type="domain" description="Protein-glutamine gamma-glutamyltransferase-like C-terminal" evidence="3">
    <location>
        <begin position="235"/>
        <end position="303"/>
    </location>
</feature>
<accession>A0A0F4JM07</accession>
<sequence>MVEREHGHIGSAQAVLGLLVVGGMALGALLLHPGAGLFAEGRGPLGENPVLVLGLALLSLFGGIALRAKYVERIGAQETLDPVEQRLADGVRRVLTAAPPALPLLIVALHRFGAPDSDSGGGAPPNGGGPGPSSLPLAPPVPVPTAPPAPPAAPDAGSHSGLTRVLLVLGLALLTAALVLAFRLLWRYLRHPTEPEAAAVAETPGGEREPLAAAVDRGRRALQDATDVSAAVIACYLAMEESLADSGVARHASDSPHDLLERALHGGLSAADAATELTALFREARYSTHPMHGGHRDRAAAALAEIAHGLRPQGDGPRAGAGAG</sequence>
<evidence type="ECO:0000259" key="3">
    <source>
        <dbReference type="Pfam" id="PF13559"/>
    </source>
</evidence>